<gene>
    <name evidence="2" type="ORF">AAG570_005528</name>
</gene>
<evidence type="ECO:0008006" key="4">
    <source>
        <dbReference type="Google" id="ProtNLM"/>
    </source>
</evidence>
<dbReference type="AlphaFoldDB" id="A0ABD0XY18"/>
<feature type="compositionally biased region" description="Basic residues" evidence="1">
    <location>
        <begin position="185"/>
        <end position="194"/>
    </location>
</feature>
<sequence length="298" mass="33636">MGRKIPGKKHRGVKDPLEQIARRNESLKLKLNAPPSNPDAQEMPKKVAELGRLITLAKEGKLGARKKKRRNKGLIDVSRAFAKPQPKNKGKNQAGTTQSADNCPKLVQRPGETEEKFLERIDDATEDLINEAKFQEEYYIDTEKDESQKGDDIESDEDNINLYKIRKPFKKKATKKTGNNGTEKRPKRLNRRQKMKLKKALRKEEEGFSKFTDCVKFGEVVQQPPQLTARPKGTTSTKFAKPGSKNLLLKNLMANGKGTDPPKPKLSVVARRNLEAQREAAVAAYRLMKAKGKQLKQP</sequence>
<organism evidence="2 3">
    <name type="scientific">Ranatra chinensis</name>
    <dbReference type="NCBI Taxonomy" id="642074"/>
    <lineage>
        <taxon>Eukaryota</taxon>
        <taxon>Metazoa</taxon>
        <taxon>Ecdysozoa</taxon>
        <taxon>Arthropoda</taxon>
        <taxon>Hexapoda</taxon>
        <taxon>Insecta</taxon>
        <taxon>Pterygota</taxon>
        <taxon>Neoptera</taxon>
        <taxon>Paraneoptera</taxon>
        <taxon>Hemiptera</taxon>
        <taxon>Heteroptera</taxon>
        <taxon>Panheteroptera</taxon>
        <taxon>Nepomorpha</taxon>
        <taxon>Nepidae</taxon>
        <taxon>Ranatrinae</taxon>
        <taxon>Ranatra</taxon>
    </lineage>
</organism>
<feature type="compositionally biased region" description="Basic residues" evidence="1">
    <location>
        <begin position="63"/>
        <end position="72"/>
    </location>
</feature>
<dbReference type="InterPro" id="IPR026680">
    <property type="entry name" value="CCDC137"/>
</dbReference>
<feature type="compositionally biased region" description="Polar residues" evidence="1">
    <location>
        <begin position="91"/>
        <end position="101"/>
    </location>
</feature>
<reference evidence="2 3" key="1">
    <citation type="submission" date="2024-07" db="EMBL/GenBank/DDBJ databases">
        <title>Chromosome-level genome assembly of the water stick insect Ranatra chinensis (Heteroptera: Nepidae).</title>
        <authorList>
            <person name="Liu X."/>
        </authorList>
    </citation>
    <scope>NUCLEOTIDE SEQUENCE [LARGE SCALE GENOMIC DNA]</scope>
    <source>
        <strain evidence="2">Cailab_2021Rc</strain>
        <tissue evidence="2">Muscle</tissue>
    </source>
</reference>
<evidence type="ECO:0000313" key="3">
    <source>
        <dbReference type="Proteomes" id="UP001558652"/>
    </source>
</evidence>
<proteinExistence type="predicted"/>
<dbReference type="Proteomes" id="UP001558652">
    <property type="component" value="Unassembled WGS sequence"/>
</dbReference>
<dbReference type="EMBL" id="JBFDAA010000018">
    <property type="protein sequence ID" value="KAL1116033.1"/>
    <property type="molecule type" value="Genomic_DNA"/>
</dbReference>
<feature type="compositionally biased region" description="Basic and acidic residues" evidence="1">
    <location>
        <begin position="13"/>
        <end position="28"/>
    </location>
</feature>
<evidence type="ECO:0000313" key="2">
    <source>
        <dbReference type="EMBL" id="KAL1116033.1"/>
    </source>
</evidence>
<feature type="region of interest" description="Disordered" evidence="1">
    <location>
        <begin position="139"/>
        <end position="194"/>
    </location>
</feature>
<dbReference type="PANTHER" id="PTHR21838:SF2">
    <property type="entry name" value="COILED-COIL DOMAIN-CONTAINING PROTEIN 137"/>
    <property type="match status" value="1"/>
</dbReference>
<evidence type="ECO:0000256" key="1">
    <source>
        <dbReference type="SAM" id="MobiDB-lite"/>
    </source>
</evidence>
<protein>
    <recommendedName>
        <fullName evidence="4">Coiled-coil domain-containing protein 137</fullName>
    </recommendedName>
</protein>
<feature type="region of interest" description="Disordered" evidence="1">
    <location>
        <begin position="60"/>
        <end position="122"/>
    </location>
</feature>
<keyword evidence="3" id="KW-1185">Reference proteome</keyword>
<name>A0ABD0XY18_9HEMI</name>
<feature type="compositionally biased region" description="Basic and acidic residues" evidence="1">
    <location>
        <begin position="111"/>
        <end position="122"/>
    </location>
</feature>
<feature type="compositionally biased region" description="Basic and acidic residues" evidence="1">
    <location>
        <begin position="139"/>
        <end position="152"/>
    </location>
</feature>
<comment type="caution">
    <text evidence="2">The sequence shown here is derived from an EMBL/GenBank/DDBJ whole genome shotgun (WGS) entry which is preliminary data.</text>
</comment>
<feature type="compositionally biased region" description="Basic residues" evidence="1">
    <location>
        <begin position="164"/>
        <end position="175"/>
    </location>
</feature>
<accession>A0ABD0XY18</accession>
<dbReference type="PANTHER" id="PTHR21838">
    <property type="entry name" value="COILED-COIL DOMAIN-CONTAINING PROTEIN 137"/>
    <property type="match status" value="1"/>
</dbReference>
<feature type="region of interest" description="Disordered" evidence="1">
    <location>
        <begin position="1"/>
        <end position="44"/>
    </location>
</feature>
<feature type="compositionally biased region" description="Basic residues" evidence="1">
    <location>
        <begin position="1"/>
        <end position="12"/>
    </location>
</feature>